<dbReference type="RefSeq" id="WP_324667781.1">
    <property type="nucleotide sequence ID" value="NZ_CP141614.1"/>
</dbReference>
<gene>
    <name evidence="2" type="ORF">VLY81_08730</name>
</gene>
<dbReference type="EMBL" id="CP141614">
    <property type="protein sequence ID" value="WRP13536.1"/>
    <property type="molecule type" value="Genomic_DNA"/>
</dbReference>
<keyword evidence="3" id="KW-1185">Reference proteome</keyword>
<evidence type="ECO:0000256" key="1">
    <source>
        <dbReference type="SAM" id="SignalP"/>
    </source>
</evidence>
<evidence type="ECO:0000313" key="2">
    <source>
        <dbReference type="EMBL" id="WRP13536.1"/>
    </source>
</evidence>
<keyword evidence="1" id="KW-0732">Signal</keyword>
<protein>
    <recommendedName>
        <fullName evidence="4">Surface antigen-like protein</fullName>
    </recommendedName>
</protein>
<dbReference type="Proteomes" id="UP001333102">
    <property type="component" value="Chromosome"/>
</dbReference>
<feature type="signal peptide" evidence="1">
    <location>
        <begin position="1"/>
        <end position="22"/>
    </location>
</feature>
<feature type="chain" id="PRO_5045191314" description="Surface antigen-like protein" evidence="1">
    <location>
        <begin position="23"/>
        <end position="348"/>
    </location>
</feature>
<reference evidence="3" key="1">
    <citation type="submission" date="2023-12" db="EMBL/GenBank/DDBJ databases">
        <title>Novel isolates from deep terrestrial aquifers shed light on the physiology and ecology of the class Limnochordia.</title>
        <authorList>
            <person name="Karnachuk O.V."/>
            <person name="Lukina A.P."/>
            <person name="Avakyan M.R."/>
            <person name="Kadnikov V."/>
            <person name="Begmatov S."/>
            <person name="Beletsky A.V."/>
            <person name="Mardanov A.V."/>
            <person name="Ravin N.V."/>
        </authorList>
    </citation>
    <scope>NUCLEOTIDE SEQUENCE [LARGE SCALE GENOMIC DNA]</scope>
    <source>
        <strain evidence="3">LN</strain>
    </source>
</reference>
<name>A0ABZ1BLV8_9FIRM</name>
<proteinExistence type="predicted"/>
<organism evidence="2 3">
    <name type="scientific">Geochorda subterranea</name>
    <dbReference type="NCBI Taxonomy" id="3109564"/>
    <lineage>
        <taxon>Bacteria</taxon>
        <taxon>Bacillati</taxon>
        <taxon>Bacillota</taxon>
        <taxon>Limnochordia</taxon>
        <taxon>Limnochordales</taxon>
        <taxon>Geochordaceae</taxon>
        <taxon>Geochorda</taxon>
    </lineage>
</organism>
<sequence length="348" mass="36288">MRATLVIGWLMAATLAASPARAQGYELQVVPILDVNGAVFGAEGWLLDEAWVGYLGLGYELPDPTDPQGGARAGVRGRMGLTIPVSPNGQVDMRVVHWPTSWVPGWDGTTGLMVSWRQLEEGAWSWRLGAVVADVWARRAGAAPVRALVGRVDTARDLAPELLVRPSVEAVVGSGSPGSRQARPLFGAVTGSVPFEAGSFRIEARVGLAWPPEGALVPGDDYPAADEPGRLGFRAGGWPAEFFVRGAAPAGGQPPGRAAIGLSVERRFAWPQLPELLRWWPDATGHIALFADAAVAAPDLSFSHGAQTAAGTGVAAGIASRAIGELELFAAVSGGPTVRLGARLRPAP</sequence>
<evidence type="ECO:0008006" key="4">
    <source>
        <dbReference type="Google" id="ProtNLM"/>
    </source>
</evidence>
<accession>A0ABZ1BLV8</accession>
<evidence type="ECO:0000313" key="3">
    <source>
        <dbReference type="Proteomes" id="UP001333102"/>
    </source>
</evidence>